<sequence>MNVSKLSVIALAVAAGSVQPVFADSQADAKGFLEGAKLNVKARNMYMNRDNRATNATKAYGEEWAQGFIGNFESGFTQGTVGFGLDAIGLYGMKLDTGGGRFGGGTGLLQPTKDGQGVKDDYGYAGAAVKMRISKTVLKFGDQVVNNPVFATSDSRLLPETAQGLLVTSNEIDSLTLQGGHFTALRNRNQSSHDNAGLDVINFGGGAYKFNKNLSTSAYYSNVEDIWRKYYGSLTYALALTPQDAVKFDLNAYDTKSIGKEELGKYDNTIWSLTASYSIGAHTFQVGRQVVNGTKGYDYGIDGNSTIFLGNSVQYSDFNHEDEKSWQARYDLNMATYGVPGLSFMTRYVKGTDFKTATSDDAKAWERDVEVKYVFQSGPAKDLSLRVRAASYRSPSSDGAGKVDDTRLIIEYPISIL</sequence>
<evidence type="ECO:0000256" key="3">
    <source>
        <dbReference type="ARBA" id="ARBA00022729"/>
    </source>
</evidence>
<gene>
    <name evidence="5" type="ORF">AUC61_15530</name>
</gene>
<dbReference type="Proteomes" id="UP001320513">
    <property type="component" value="Unassembled WGS sequence"/>
</dbReference>
<evidence type="ECO:0000256" key="2">
    <source>
        <dbReference type="ARBA" id="ARBA00022448"/>
    </source>
</evidence>
<comment type="similarity">
    <text evidence="1">Belongs to the outer membrane porin (Opr) (TC 1.B.25) family.</text>
</comment>
<evidence type="ECO:0000313" key="5">
    <source>
        <dbReference type="EMBL" id="MCI8210944.1"/>
    </source>
</evidence>
<dbReference type="InterPro" id="IPR023614">
    <property type="entry name" value="Porin_dom_sf"/>
</dbReference>
<evidence type="ECO:0000256" key="1">
    <source>
        <dbReference type="ARBA" id="ARBA00009075"/>
    </source>
</evidence>
<protein>
    <submittedName>
        <fullName evidence="5">Porin</fullName>
    </submittedName>
</protein>
<dbReference type="Gene3D" id="2.40.160.10">
    <property type="entry name" value="Porin"/>
    <property type="match status" value="1"/>
</dbReference>
<keyword evidence="6" id="KW-1185">Reference proteome</keyword>
<keyword evidence="2" id="KW-0813">Transport</keyword>
<reference evidence="5 6" key="1">
    <citation type="submission" date="2015-12" db="EMBL/GenBank/DDBJ databases">
        <title>Phylogenomics in the description of a new species in the Pseudomonas syringae group.</title>
        <authorList>
            <person name="Busquets A."/>
            <person name="Gomila M."/>
            <person name="Beiki F."/>
            <person name="Rahimian H."/>
            <person name="Mulet M."/>
            <person name="Sanchez D."/>
            <person name="Garcia-Valdes E."/>
            <person name="Lalucat J."/>
        </authorList>
    </citation>
    <scope>NUCLEOTIDE SEQUENCE [LARGE SCALE GENOMIC DNA]</scope>
    <source>
        <strain evidence="5 6">S25</strain>
    </source>
</reference>
<comment type="caution">
    <text evidence="5">The sequence shown here is derived from an EMBL/GenBank/DDBJ whole genome shotgun (WGS) entry which is preliminary data.</text>
</comment>
<feature type="chain" id="PRO_5046348858" evidence="4">
    <location>
        <begin position="24"/>
        <end position="417"/>
    </location>
</feature>
<name>A0ABS9ZK39_9PSED</name>
<dbReference type="PANTHER" id="PTHR34596">
    <property type="entry name" value="CHITOPORIN"/>
    <property type="match status" value="1"/>
</dbReference>
<feature type="signal peptide" evidence="4">
    <location>
        <begin position="1"/>
        <end position="23"/>
    </location>
</feature>
<dbReference type="EMBL" id="LOHG01000009">
    <property type="protein sequence ID" value="MCI8210944.1"/>
    <property type="molecule type" value="Genomic_DNA"/>
</dbReference>
<dbReference type="PANTHER" id="PTHR34596:SF2">
    <property type="entry name" value="CHITOPORIN"/>
    <property type="match status" value="1"/>
</dbReference>
<dbReference type="InterPro" id="IPR005318">
    <property type="entry name" value="OM_porin_bac"/>
</dbReference>
<evidence type="ECO:0000313" key="6">
    <source>
        <dbReference type="Proteomes" id="UP001320513"/>
    </source>
</evidence>
<evidence type="ECO:0000256" key="4">
    <source>
        <dbReference type="SAM" id="SignalP"/>
    </source>
</evidence>
<dbReference type="Pfam" id="PF03573">
    <property type="entry name" value="OprD"/>
    <property type="match status" value="1"/>
</dbReference>
<keyword evidence="3 4" id="KW-0732">Signal</keyword>
<organism evidence="5 6">
    <name type="scientific">Pseudomonas maioricensis</name>
    <dbReference type="NCBI Taxonomy" id="1766623"/>
    <lineage>
        <taxon>Bacteria</taxon>
        <taxon>Pseudomonadati</taxon>
        <taxon>Pseudomonadota</taxon>
        <taxon>Gammaproteobacteria</taxon>
        <taxon>Pseudomonadales</taxon>
        <taxon>Pseudomonadaceae</taxon>
        <taxon>Pseudomonas</taxon>
    </lineage>
</organism>
<accession>A0ABS9ZK39</accession>
<dbReference type="RefSeq" id="WP_243247158.1">
    <property type="nucleotide sequence ID" value="NZ_LOHG01000009.1"/>
</dbReference>
<proteinExistence type="inferred from homology"/>